<dbReference type="Gene3D" id="1.10.510.10">
    <property type="entry name" value="Transferase(Phosphotransferase) domain 1"/>
    <property type="match status" value="1"/>
</dbReference>
<sequence>MLPRRQPRHLLRLLSRTQLSQPFLSLSRVMTHSAKKTDGMALQRPRQFPTTGFEVVGRGQKLEEEKLPFYVREEYYPMQIGDVVHVHYQVVAKLGYGTSSTVWLARDLRDGKYWALKVYINTLLHNQELRVYKHLASAPSNTPTELGYDHVRRSHESFQISGPAGNHDVLVMEPLGTSLQTFQNLQKEGVFPREFVTGALMQVLLGLNFLFEADVLHTGKFIGNLHADNLLIALTDDSILSRVEQNEIDTPSARKRVEDTIIHVSQYILGGRGPLVISDFGQARIGAEQQGNAMPIPYRAPEVILGMPWNSAVDRWSVGLLAWDLLEKEKLFEVYDSESQEHNDACHLAAMTALMGPPPPEFLEKSTATRKYWDSNGKWIGPVPVPTERTFDALATALVGEDRKLFLNFVECFVLWHPEYCKVTCIRSCKGGRCQTMLINVASIIAARSGSKDWYAQGSGFCIRGGSGGLYQDTFEMIT</sequence>
<dbReference type="AlphaFoldDB" id="A0A2H4SKX3"/>
<evidence type="ECO:0000256" key="4">
    <source>
        <dbReference type="ARBA" id="ARBA00022777"/>
    </source>
</evidence>
<dbReference type="GO" id="GO:0043484">
    <property type="term" value="P:regulation of RNA splicing"/>
    <property type="evidence" value="ECO:0007669"/>
    <property type="project" value="TreeGrafter"/>
</dbReference>
<feature type="domain" description="Protein kinase" evidence="7">
    <location>
        <begin position="88"/>
        <end position="420"/>
    </location>
</feature>
<dbReference type="EMBL" id="CP023325">
    <property type="protein sequence ID" value="ATY63755.1"/>
    <property type="molecule type" value="Genomic_DNA"/>
</dbReference>
<dbReference type="InterPro" id="IPR011009">
    <property type="entry name" value="Kinase-like_dom_sf"/>
</dbReference>
<keyword evidence="3 6" id="KW-0547">Nucleotide-binding</keyword>
<feature type="binding site" evidence="6">
    <location>
        <position position="117"/>
    </location>
    <ligand>
        <name>ATP</name>
        <dbReference type="ChEBI" id="CHEBI:30616"/>
    </ligand>
</feature>
<dbReference type="OrthoDB" id="4866881at2759"/>
<evidence type="ECO:0000313" key="9">
    <source>
        <dbReference type="Proteomes" id="UP000323067"/>
    </source>
</evidence>
<dbReference type="PROSITE" id="PS50011">
    <property type="entry name" value="PROTEIN_KINASE_DOM"/>
    <property type="match status" value="1"/>
</dbReference>
<proteinExistence type="predicted"/>
<dbReference type="GO" id="GO:0005524">
    <property type="term" value="F:ATP binding"/>
    <property type="evidence" value="ECO:0007669"/>
    <property type="project" value="UniProtKB-UniRule"/>
</dbReference>
<dbReference type="GO" id="GO:0004674">
    <property type="term" value="F:protein serine/threonine kinase activity"/>
    <property type="evidence" value="ECO:0007669"/>
    <property type="project" value="UniProtKB-KW"/>
</dbReference>
<name>A0A2H4SKX3_CORMI</name>
<evidence type="ECO:0000256" key="6">
    <source>
        <dbReference type="PROSITE-ProRule" id="PRU10141"/>
    </source>
</evidence>
<evidence type="ECO:0000259" key="7">
    <source>
        <dbReference type="PROSITE" id="PS50011"/>
    </source>
</evidence>
<dbReference type="InterPro" id="IPR017441">
    <property type="entry name" value="Protein_kinase_ATP_BS"/>
</dbReference>
<keyword evidence="1" id="KW-0723">Serine/threonine-protein kinase</keyword>
<evidence type="ECO:0000313" key="8">
    <source>
        <dbReference type="EMBL" id="ATY63755.1"/>
    </source>
</evidence>
<dbReference type="VEuPathDB" id="FungiDB:CCM_01620"/>
<protein>
    <submittedName>
        <fullName evidence="8">Kinase-like domain</fullName>
    </submittedName>
</protein>
<accession>A0A2H4SKX3</accession>
<organism evidence="8 9">
    <name type="scientific">Cordyceps militaris</name>
    <name type="common">Caterpillar fungus</name>
    <name type="synonym">Clavaria militaris</name>
    <dbReference type="NCBI Taxonomy" id="73501"/>
    <lineage>
        <taxon>Eukaryota</taxon>
        <taxon>Fungi</taxon>
        <taxon>Dikarya</taxon>
        <taxon>Ascomycota</taxon>
        <taxon>Pezizomycotina</taxon>
        <taxon>Sordariomycetes</taxon>
        <taxon>Hypocreomycetidae</taxon>
        <taxon>Hypocreales</taxon>
        <taxon>Cordycipitaceae</taxon>
        <taxon>Cordyceps</taxon>
    </lineage>
</organism>
<dbReference type="Proteomes" id="UP000323067">
    <property type="component" value="Chromosome v"/>
</dbReference>
<keyword evidence="2" id="KW-0808">Transferase</keyword>
<keyword evidence="5 6" id="KW-0067">ATP-binding</keyword>
<dbReference type="Gene3D" id="3.30.200.20">
    <property type="entry name" value="Phosphorylase Kinase, domain 1"/>
    <property type="match status" value="1"/>
</dbReference>
<evidence type="ECO:0000256" key="2">
    <source>
        <dbReference type="ARBA" id="ARBA00022679"/>
    </source>
</evidence>
<keyword evidence="4 8" id="KW-0418">Kinase</keyword>
<evidence type="ECO:0000256" key="5">
    <source>
        <dbReference type="ARBA" id="ARBA00022840"/>
    </source>
</evidence>
<dbReference type="SUPFAM" id="SSF56112">
    <property type="entry name" value="Protein kinase-like (PK-like)"/>
    <property type="match status" value="1"/>
</dbReference>
<dbReference type="PROSITE" id="PS00107">
    <property type="entry name" value="PROTEIN_KINASE_ATP"/>
    <property type="match status" value="1"/>
</dbReference>
<dbReference type="PANTHER" id="PTHR45646">
    <property type="entry name" value="SERINE/THREONINE-PROTEIN KINASE DOA-RELATED"/>
    <property type="match status" value="1"/>
</dbReference>
<evidence type="ECO:0000256" key="1">
    <source>
        <dbReference type="ARBA" id="ARBA00022527"/>
    </source>
</evidence>
<dbReference type="GO" id="GO:0005634">
    <property type="term" value="C:nucleus"/>
    <property type="evidence" value="ECO:0007669"/>
    <property type="project" value="TreeGrafter"/>
</dbReference>
<dbReference type="Pfam" id="PF00069">
    <property type="entry name" value="Pkinase"/>
    <property type="match status" value="1"/>
</dbReference>
<dbReference type="SMART" id="SM00220">
    <property type="entry name" value="S_TKc"/>
    <property type="match status" value="1"/>
</dbReference>
<dbReference type="VEuPathDB" id="FungiDB:A9K55_004711"/>
<dbReference type="InterPro" id="IPR000719">
    <property type="entry name" value="Prot_kinase_dom"/>
</dbReference>
<reference evidence="8 9" key="1">
    <citation type="journal article" date="2017" name="BMC Genomics">
        <title>Chromosome level assembly and secondary metabolite potential of the parasitic fungus Cordyceps militaris.</title>
        <authorList>
            <person name="Kramer G.J."/>
            <person name="Nodwell J.R."/>
        </authorList>
    </citation>
    <scope>NUCLEOTIDE SEQUENCE [LARGE SCALE GENOMIC DNA]</scope>
    <source>
        <strain evidence="8 9">ATCC 34164</strain>
    </source>
</reference>
<dbReference type="InterPro" id="IPR051175">
    <property type="entry name" value="CLK_kinases"/>
</dbReference>
<dbReference type="PANTHER" id="PTHR45646:SF11">
    <property type="entry name" value="SERINE_THREONINE-PROTEIN KINASE DOA"/>
    <property type="match status" value="1"/>
</dbReference>
<evidence type="ECO:0000256" key="3">
    <source>
        <dbReference type="ARBA" id="ARBA00022741"/>
    </source>
</evidence>
<gene>
    <name evidence="8" type="ORF">A9K55_004711</name>
</gene>